<dbReference type="InterPro" id="IPR032697">
    <property type="entry name" value="SQ_cyclase_N"/>
</dbReference>
<evidence type="ECO:0000259" key="9">
    <source>
        <dbReference type="Pfam" id="PF13249"/>
    </source>
</evidence>
<evidence type="ECO:0000256" key="4">
    <source>
        <dbReference type="ARBA" id="ARBA00022955"/>
    </source>
</evidence>
<organism evidence="10 11">
    <name type="scientific">Mycena rosella</name>
    <name type="common">Pink bonnet</name>
    <name type="synonym">Agaricus rosellus</name>
    <dbReference type="NCBI Taxonomy" id="1033263"/>
    <lineage>
        <taxon>Eukaryota</taxon>
        <taxon>Fungi</taxon>
        <taxon>Dikarya</taxon>
        <taxon>Basidiomycota</taxon>
        <taxon>Agaricomycotina</taxon>
        <taxon>Agaricomycetes</taxon>
        <taxon>Agaricomycetidae</taxon>
        <taxon>Agaricales</taxon>
        <taxon>Marasmiineae</taxon>
        <taxon>Mycenaceae</taxon>
        <taxon>Mycena</taxon>
    </lineage>
</organism>
<dbReference type="GO" id="GO:0006696">
    <property type="term" value="P:ergosterol biosynthetic process"/>
    <property type="evidence" value="ECO:0007669"/>
    <property type="project" value="TreeGrafter"/>
</dbReference>
<feature type="domain" description="Squalene cyclase C-terminal" evidence="8">
    <location>
        <begin position="375"/>
        <end position="706"/>
    </location>
</feature>
<evidence type="ECO:0000259" key="8">
    <source>
        <dbReference type="Pfam" id="PF13243"/>
    </source>
</evidence>
<dbReference type="SUPFAM" id="SSF48239">
    <property type="entry name" value="Terpenoid cyclases/Protein prenyltransferases"/>
    <property type="match status" value="2"/>
</dbReference>
<comment type="similarity">
    <text evidence="1 7">Belongs to the terpene cyclase/mutase family.</text>
</comment>
<dbReference type="EMBL" id="JARKIE010000013">
    <property type="protein sequence ID" value="KAJ7702992.1"/>
    <property type="molecule type" value="Genomic_DNA"/>
</dbReference>
<dbReference type="CDD" id="cd02892">
    <property type="entry name" value="SQCY_1"/>
    <property type="match status" value="1"/>
</dbReference>
<keyword evidence="4" id="KW-0752">Steroid biosynthesis</keyword>
<dbReference type="GO" id="GO:0000250">
    <property type="term" value="F:lanosterol synthase activity"/>
    <property type="evidence" value="ECO:0007669"/>
    <property type="project" value="UniProtKB-ARBA"/>
</dbReference>
<dbReference type="EC" id="5.4.99.-" evidence="7"/>
<dbReference type="Gene3D" id="1.50.10.20">
    <property type="match status" value="2"/>
</dbReference>
<keyword evidence="6 7" id="KW-0413">Isomerase</keyword>
<evidence type="ECO:0000313" key="11">
    <source>
        <dbReference type="Proteomes" id="UP001221757"/>
    </source>
</evidence>
<name>A0AAD7E1W8_MYCRO</name>
<dbReference type="Pfam" id="PF13249">
    <property type="entry name" value="SQHop_cyclase_N"/>
    <property type="match status" value="1"/>
</dbReference>
<keyword evidence="11" id="KW-1185">Reference proteome</keyword>
<dbReference type="PANTHER" id="PTHR11764">
    <property type="entry name" value="TERPENE CYCLASE/MUTASE FAMILY MEMBER"/>
    <property type="match status" value="1"/>
</dbReference>
<sequence>MSASFPPTDHSRWRLKLGSGGSHSWTFLESDEQCAIWPQTDIDRYWLGISLNLAASPTAHNALDAARNGYAFLRNLQAPDGHFPGEYGGPMFLLPGLVIASYITQAAFQQEERLEMIRYLLNTAHPQDGGWGIHVGGVSTVLGTTLNYASLRLLGVDADHPAAIKARTTLLKLGGAAASPSWGKFWMSVLGCYEWDGVNPVPPELWLLPNWMPIHPGRWWIQTRMIFLPMSYLYRVRFQAQETPLTLALRREMYTTPYASIDWPAQCNYVALGDVYAPHTRLLDFMNLFLRGTLEACPFPPLQRRALDRAYELIEYEDENTNFQDLAPVSKMMNMLCRMHAEGRESEAVARHVATRGDVMWLTRDGMLVTGTNGSQLWDTAFAAQALVEIGLADAQENKVSAMKMLEWLDQAQMQKNPKHHHTAYRQATKGAWAFSTKEQGYTLTDCTGEALKAVLYLQNRRRDSPKLISDARIFDAVNLLISMQCSEGGFGSYEVTRAPQFLESFNAAEVFGNTMAEHTYPECTTSVITALRIFQQYYPAYRKKDINRTIDRAIKYLHGEQRPDGSWYGSWGICFTYATMFALESLALAGETYASSGRVKRACEFLLSKQMSDGGWGESYKSCEEETYVHHEQSQVVQTSWAAMALMYARYPDVAPIKRAVELVRSRQLPDGQWAQEAVEGIFNKTCTIFYPNFKLIFTVWMLGLAHKYIEGREVSK</sequence>
<comment type="caution">
    <text evidence="10">The sequence shown here is derived from an EMBL/GenBank/DDBJ whole genome shotgun (WGS) entry which is preliminary data.</text>
</comment>
<dbReference type="InterPro" id="IPR008930">
    <property type="entry name" value="Terpenoid_cyclase/PrenylTrfase"/>
</dbReference>
<dbReference type="InterPro" id="IPR002365">
    <property type="entry name" value="Terpene_synthase_CS"/>
</dbReference>
<reference evidence="10" key="1">
    <citation type="submission" date="2023-03" db="EMBL/GenBank/DDBJ databases">
        <title>Massive genome expansion in bonnet fungi (Mycena s.s.) driven by repeated elements and novel gene families across ecological guilds.</title>
        <authorList>
            <consortium name="Lawrence Berkeley National Laboratory"/>
            <person name="Harder C.B."/>
            <person name="Miyauchi S."/>
            <person name="Viragh M."/>
            <person name="Kuo A."/>
            <person name="Thoen E."/>
            <person name="Andreopoulos B."/>
            <person name="Lu D."/>
            <person name="Skrede I."/>
            <person name="Drula E."/>
            <person name="Henrissat B."/>
            <person name="Morin E."/>
            <person name="Kohler A."/>
            <person name="Barry K."/>
            <person name="LaButti K."/>
            <person name="Morin E."/>
            <person name="Salamov A."/>
            <person name="Lipzen A."/>
            <person name="Mereny Z."/>
            <person name="Hegedus B."/>
            <person name="Baldrian P."/>
            <person name="Stursova M."/>
            <person name="Weitz H."/>
            <person name="Taylor A."/>
            <person name="Grigoriev I.V."/>
            <person name="Nagy L.G."/>
            <person name="Martin F."/>
            <person name="Kauserud H."/>
        </authorList>
    </citation>
    <scope>NUCLEOTIDE SEQUENCE</scope>
    <source>
        <strain evidence="10">CBHHK067</strain>
    </source>
</reference>
<dbReference type="PANTHER" id="PTHR11764:SF20">
    <property type="entry name" value="LANOSTEROL SYNTHASE"/>
    <property type="match status" value="1"/>
</dbReference>
<keyword evidence="2" id="KW-0444">Lipid biosynthesis</keyword>
<dbReference type="Proteomes" id="UP001221757">
    <property type="component" value="Unassembled WGS sequence"/>
</dbReference>
<evidence type="ECO:0000256" key="7">
    <source>
        <dbReference type="RuleBase" id="RU362003"/>
    </source>
</evidence>
<dbReference type="NCBIfam" id="TIGR01787">
    <property type="entry name" value="squalene_cyclas"/>
    <property type="match status" value="1"/>
</dbReference>
<dbReference type="InterPro" id="IPR018333">
    <property type="entry name" value="Squalene_cyclase"/>
</dbReference>
<dbReference type="Pfam" id="PF13243">
    <property type="entry name" value="SQHop_cyclase_C"/>
    <property type="match status" value="1"/>
</dbReference>
<dbReference type="GO" id="GO:0005811">
    <property type="term" value="C:lipid droplet"/>
    <property type="evidence" value="ECO:0007669"/>
    <property type="project" value="InterPro"/>
</dbReference>
<evidence type="ECO:0000256" key="6">
    <source>
        <dbReference type="ARBA" id="ARBA00023235"/>
    </source>
</evidence>
<evidence type="ECO:0000313" key="10">
    <source>
        <dbReference type="EMBL" id="KAJ7702992.1"/>
    </source>
</evidence>
<protein>
    <recommendedName>
        <fullName evidence="7">Terpene cyclase/mutase family member</fullName>
        <ecNumber evidence="7">5.4.99.-</ecNumber>
    </recommendedName>
</protein>
<evidence type="ECO:0000256" key="3">
    <source>
        <dbReference type="ARBA" id="ARBA00022737"/>
    </source>
</evidence>
<dbReference type="PROSITE" id="PS01074">
    <property type="entry name" value="TERPENE_SYNTHASES"/>
    <property type="match status" value="1"/>
</dbReference>
<proteinExistence type="inferred from homology"/>
<evidence type="ECO:0000256" key="1">
    <source>
        <dbReference type="ARBA" id="ARBA00009755"/>
    </source>
</evidence>
<gene>
    <name evidence="10" type="ORF">B0H17DRAFT_81699</name>
</gene>
<feature type="domain" description="Squalene cyclase N-terminal" evidence="9">
    <location>
        <begin position="71"/>
        <end position="349"/>
    </location>
</feature>
<keyword evidence="3" id="KW-0677">Repeat</keyword>
<accession>A0AAD7E1W8</accession>
<dbReference type="GO" id="GO:0016104">
    <property type="term" value="P:triterpenoid biosynthetic process"/>
    <property type="evidence" value="ECO:0007669"/>
    <property type="project" value="InterPro"/>
</dbReference>
<dbReference type="InterPro" id="IPR032696">
    <property type="entry name" value="SQ_cyclase_C"/>
</dbReference>
<dbReference type="FunFam" id="1.50.10.20:FF:000003">
    <property type="entry name" value="Terpene cyclase/mutase family member"/>
    <property type="match status" value="1"/>
</dbReference>
<dbReference type="AlphaFoldDB" id="A0AAD7E1W8"/>
<dbReference type="SFLD" id="SFLDG01016">
    <property type="entry name" value="Prenyltransferase_Like_2"/>
    <property type="match status" value="1"/>
</dbReference>
<evidence type="ECO:0000256" key="2">
    <source>
        <dbReference type="ARBA" id="ARBA00022516"/>
    </source>
</evidence>
<dbReference type="Gene3D" id="6.20.120.20">
    <property type="match status" value="1"/>
</dbReference>
<keyword evidence="5" id="KW-0443">Lipid metabolism</keyword>
<evidence type="ECO:0000256" key="5">
    <source>
        <dbReference type="ARBA" id="ARBA00023098"/>
    </source>
</evidence>